<dbReference type="GeneID" id="85225103"/>
<dbReference type="AlphaFoldDB" id="A0AAF0F2C2"/>
<dbReference type="Proteomes" id="UP001217754">
    <property type="component" value="Chromosome 2"/>
</dbReference>
<feature type="transmembrane region" description="Helical" evidence="3">
    <location>
        <begin position="75"/>
        <end position="95"/>
    </location>
</feature>
<feature type="transmembrane region" description="Helical" evidence="3">
    <location>
        <begin position="386"/>
        <end position="405"/>
    </location>
</feature>
<dbReference type="RefSeq" id="XP_060121398.1">
    <property type="nucleotide sequence ID" value="XM_060265415.1"/>
</dbReference>
<dbReference type="PANTHER" id="PTHR24320:SF152">
    <property type="entry name" value="SHORT-CHAIN DEHYDROGENASE_REDUCTASE FAMILY PROTEIN"/>
    <property type="match status" value="1"/>
</dbReference>
<evidence type="ECO:0000313" key="4">
    <source>
        <dbReference type="EMBL" id="WFD38501.1"/>
    </source>
</evidence>
<comment type="similarity">
    <text evidence="1">Belongs to the short-chain dehydrogenases/reductases (SDR) family.</text>
</comment>
<protein>
    <submittedName>
        <fullName evidence="4">Uncharacterized protein</fullName>
    </submittedName>
</protein>
<gene>
    <name evidence="4" type="ORF">MJAP1_001454</name>
</gene>
<proteinExistence type="inferred from homology"/>
<reference evidence="4" key="1">
    <citation type="submission" date="2023-03" db="EMBL/GenBank/DDBJ databases">
        <title>Mating type loci evolution in Malassezia.</title>
        <authorList>
            <person name="Coelho M.A."/>
        </authorList>
    </citation>
    <scope>NUCLEOTIDE SEQUENCE</scope>
    <source>
        <strain evidence="4">CBS 9431</strain>
    </source>
</reference>
<dbReference type="PANTHER" id="PTHR24320">
    <property type="entry name" value="RETINOL DEHYDROGENASE"/>
    <property type="match status" value="1"/>
</dbReference>
<keyword evidence="3" id="KW-1133">Transmembrane helix</keyword>
<feature type="transmembrane region" description="Helical" evidence="3">
    <location>
        <begin position="18"/>
        <end position="36"/>
    </location>
</feature>
<dbReference type="InterPro" id="IPR036291">
    <property type="entry name" value="NAD(P)-bd_dom_sf"/>
</dbReference>
<accession>A0AAF0F2C2</accession>
<dbReference type="GO" id="GO:0016491">
    <property type="term" value="F:oxidoreductase activity"/>
    <property type="evidence" value="ECO:0007669"/>
    <property type="project" value="UniProtKB-KW"/>
</dbReference>
<sequence>MPVDLLRESASKYFPSEYYGTILGAIIVLAFLKSWAKGPALLVREERLEATQRAAREKGQPVRVTAGLNDMGARVVLIATGAMSPLGLVTIASLAHQGAHIIALVPNIEAPSVLQLLLLLRESTKSETIYAEQCDMSNLHSITEFANRWNAGSAQATSAPGAATGAPTAAAPGGAKAAREELFPQSTPVVHRLDTVLFLPSEESTYKIGTYRCGTRHTYPSTHADDGAYAEQTYVRQVLAPFHLVNTLLPSLLLMPPNRDVRIVSVVSPWYAAGLAQFDKVDEPLRGPQPRVYQPWTYLGAATLHWIVLASELQRRVNLLAEADTRSRSKLPGIDVDEVTTVPTGTLQRKGQRSHISSVLVCPGYERSSQLTAFFGTVPPFVHHKVLSVLLWVLLLALYPLFWLFGKSATQGADAALWGVTARLASGVSASSRQTREDILAPGESDDEARQWPGIEAARLYREGRIVVPPMPAQLEGKTDASELWNKTEARVEALLGGIAHAGAKHS</sequence>
<keyword evidence="5" id="KW-1185">Reference proteome</keyword>
<name>A0AAF0F2C2_9BASI</name>
<keyword evidence="3" id="KW-0472">Membrane</keyword>
<organism evidence="4 5">
    <name type="scientific">Malassezia japonica</name>
    <dbReference type="NCBI Taxonomy" id="223818"/>
    <lineage>
        <taxon>Eukaryota</taxon>
        <taxon>Fungi</taxon>
        <taxon>Dikarya</taxon>
        <taxon>Basidiomycota</taxon>
        <taxon>Ustilaginomycotina</taxon>
        <taxon>Malasseziomycetes</taxon>
        <taxon>Malasseziales</taxon>
        <taxon>Malasseziaceae</taxon>
        <taxon>Malassezia</taxon>
    </lineage>
</organism>
<evidence type="ECO:0000256" key="3">
    <source>
        <dbReference type="SAM" id="Phobius"/>
    </source>
</evidence>
<dbReference type="SUPFAM" id="SSF51735">
    <property type="entry name" value="NAD(P)-binding Rossmann-fold domains"/>
    <property type="match status" value="1"/>
</dbReference>
<evidence type="ECO:0000313" key="5">
    <source>
        <dbReference type="Proteomes" id="UP001217754"/>
    </source>
</evidence>
<keyword evidence="2" id="KW-0560">Oxidoreductase</keyword>
<keyword evidence="3" id="KW-0812">Transmembrane</keyword>
<evidence type="ECO:0000256" key="1">
    <source>
        <dbReference type="ARBA" id="ARBA00006484"/>
    </source>
</evidence>
<dbReference type="EMBL" id="CP119959">
    <property type="protein sequence ID" value="WFD38501.1"/>
    <property type="molecule type" value="Genomic_DNA"/>
</dbReference>
<evidence type="ECO:0000256" key="2">
    <source>
        <dbReference type="ARBA" id="ARBA00023002"/>
    </source>
</evidence>
<dbReference type="Gene3D" id="3.40.50.720">
    <property type="entry name" value="NAD(P)-binding Rossmann-like Domain"/>
    <property type="match status" value="1"/>
</dbReference>